<dbReference type="PANTHER" id="PTHR35450:SF2">
    <property type="entry name" value="REVERSE TRANSCRIPTASE DOMAIN-CONTAINING PROTEIN"/>
    <property type="match status" value="1"/>
</dbReference>
<comment type="caution">
    <text evidence="3">The sequence shown here is derived from an EMBL/GenBank/DDBJ whole genome shotgun (WGS) entry which is preliminary data.</text>
</comment>
<proteinExistence type="predicted"/>
<dbReference type="InterPro" id="IPR000477">
    <property type="entry name" value="RT_dom"/>
</dbReference>
<feature type="chain" id="PRO_5043393448" description="Reverse transcriptase domain-containing protein" evidence="1">
    <location>
        <begin position="24"/>
        <end position="519"/>
    </location>
</feature>
<accession>A0AAV1U0S1</accession>
<evidence type="ECO:0000313" key="3">
    <source>
        <dbReference type="EMBL" id="CAK7927503.1"/>
    </source>
</evidence>
<organism evidence="3 4">
    <name type="scientific">Peronospora matthiolae</name>
    <dbReference type="NCBI Taxonomy" id="2874970"/>
    <lineage>
        <taxon>Eukaryota</taxon>
        <taxon>Sar</taxon>
        <taxon>Stramenopiles</taxon>
        <taxon>Oomycota</taxon>
        <taxon>Peronosporomycetes</taxon>
        <taxon>Peronosporales</taxon>
        <taxon>Peronosporaceae</taxon>
        <taxon>Peronospora</taxon>
    </lineage>
</organism>
<sequence length="519" mass="58094">MNGPSLTLEVSLGAVVLVTLGLGCPDQRRRSRVVVGLLIKCHCKVYNQHPFVRCWQSRRVPQSWKGCVVRLLHTKGVRLDPSNWRPICLQQAIYKLYAGVLSRRFTRWLDVNGHHADAKKGFRAMNGCGEHNFLVAMLVDQPGASIKSCMSCDAAFTIGNDVDGNTASIALKLGVFQGCPLSPHLFNAAISLLLLALNSLPDTGVKVFSEDRPGAAAYADDLKTFSSTVDGIKRQHAAVQDFLRWTGMKANPHKYSTTSVQLDVRSLHMTSDLRLQLDGTPIPALSASNSYQYLGIGDGFDHVHRRVEIATAPTQVKHDAKALMRSGLAPWQVVKIIKAYLYPRVEYPLWHLRSFSQQLEGFDRHLVRGLRHLLRLLTSTTTAFFYAPVSRGGLEFLPLTEMYGALQVAHGWQMLHYPDPAIQRIAHQQLRQIADSRYKQDALAWRDREEELGDLLLNSKLGTSDPVPPKRGKADIGPLWFDVRGHLHRFSHNLEMAPAVEKTWTPAKKLELRVPHHDG</sequence>
<protein>
    <recommendedName>
        <fullName evidence="2">Reverse transcriptase domain-containing protein</fullName>
    </recommendedName>
</protein>
<dbReference type="PANTHER" id="PTHR35450">
    <property type="entry name" value="REVERSE TRANSCRIPTASE DOMAIN-CONTAINING PROTEIN"/>
    <property type="match status" value="1"/>
</dbReference>
<dbReference type="EMBL" id="CAKLBY020000111">
    <property type="protein sequence ID" value="CAK7927503.1"/>
    <property type="molecule type" value="Genomic_DNA"/>
</dbReference>
<dbReference type="AlphaFoldDB" id="A0AAV1U0S1"/>
<feature type="signal peptide" evidence="1">
    <location>
        <begin position="1"/>
        <end position="23"/>
    </location>
</feature>
<dbReference type="Proteomes" id="UP001162060">
    <property type="component" value="Unassembled WGS sequence"/>
</dbReference>
<dbReference type="Pfam" id="PF00078">
    <property type="entry name" value="RVT_1"/>
    <property type="match status" value="1"/>
</dbReference>
<keyword evidence="1" id="KW-0732">Signal</keyword>
<feature type="domain" description="Reverse transcriptase" evidence="2">
    <location>
        <begin position="116"/>
        <end position="296"/>
    </location>
</feature>
<evidence type="ECO:0000313" key="4">
    <source>
        <dbReference type="Proteomes" id="UP001162060"/>
    </source>
</evidence>
<evidence type="ECO:0000256" key="1">
    <source>
        <dbReference type="SAM" id="SignalP"/>
    </source>
</evidence>
<gene>
    <name evidence="3" type="ORF">PM001_LOCUS12653</name>
</gene>
<dbReference type="CDD" id="cd01650">
    <property type="entry name" value="RT_nLTR_like"/>
    <property type="match status" value="1"/>
</dbReference>
<reference evidence="3" key="1">
    <citation type="submission" date="2024-01" db="EMBL/GenBank/DDBJ databases">
        <authorList>
            <person name="Webb A."/>
        </authorList>
    </citation>
    <scope>NUCLEOTIDE SEQUENCE</scope>
    <source>
        <strain evidence="3">Pm1</strain>
    </source>
</reference>
<name>A0AAV1U0S1_9STRA</name>
<evidence type="ECO:0000259" key="2">
    <source>
        <dbReference type="Pfam" id="PF00078"/>
    </source>
</evidence>